<dbReference type="Proteomes" id="UP001239111">
    <property type="component" value="Chromosome 3"/>
</dbReference>
<accession>A0ACC2NF05</accession>
<name>A0ACC2NF05_9HYME</name>
<keyword evidence="2" id="KW-1185">Reference proteome</keyword>
<proteinExistence type="predicted"/>
<reference evidence="1" key="1">
    <citation type="submission" date="2023-04" db="EMBL/GenBank/DDBJ databases">
        <title>A chromosome-level genome assembly of the parasitoid wasp Eretmocerus hayati.</title>
        <authorList>
            <person name="Zhong Y."/>
            <person name="Liu S."/>
            <person name="Liu Y."/>
        </authorList>
    </citation>
    <scope>NUCLEOTIDE SEQUENCE</scope>
    <source>
        <strain evidence="1">ZJU_SS_LIU_2023</strain>
    </source>
</reference>
<evidence type="ECO:0000313" key="1">
    <source>
        <dbReference type="EMBL" id="KAJ8669752.1"/>
    </source>
</evidence>
<comment type="caution">
    <text evidence="1">The sequence shown here is derived from an EMBL/GenBank/DDBJ whole genome shotgun (WGS) entry which is preliminary data.</text>
</comment>
<dbReference type="EMBL" id="CM056743">
    <property type="protein sequence ID" value="KAJ8669752.1"/>
    <property type="molecule type" value="Genomic_DNA"/>
</dbReference>
<organism evidence="1 2">
    <name type="scientific">Eretmocerus hayati</name>
    <dbReference type="NCBI Taxonomy" id="131215"/>
    <lineage>
        <taxon>Eukaryota</taxon>
        <taxon>Metazoa</taxon>
        <taxon>Ecdysozoa</taxon>
        <taxon>Arthropoda</taxon>
        <taxon>Hexapoda</taxon>
        <taxon>Insecta</taxon>
        <taxon>Pterygota</taxon>
        <taxon>Neoptera</taxon>
        <taxon>Endopterygota</taxon>
        <taxon>Hymenoptera</taxon>
        <taxon>Apocrita</taxon>
        <taxon>Proctotrupomorpha</taxon>
        <taxon>Chalcidoidea</taxon>
        <taxon>Aphelinidae</taxon>
        <taxon>Aphelininae</taxon>
        <taxon>Eretmocerus</taxon>
    </lineage>
</organism>
<sequence length="426" mass="48402">MESRKSIPLRIPEKHLMLMGMEQQTVQHPVVLQSVSPNLTANGGLRRFNLIPMNMKKVLGTFSIKSPDTTNNLIIAIDTNSNGAQHQVLSQTGLRSHSPPPQHILPNIDTLQASDIQGASVGNNASLSSQIGSSPGYELFYTVSTPVPCLQKKEHAKTNQISHQDSASPQNIASTTSTKEDMSPGTLRWSTSMVKLLLESYTKHKKYQDEGYYITKKNLHQRIVKDMKKHNYNDITVDQIASKLKRLEKLYKDKVDNMDSKQSGAERLDIPYEEHFYFLSTALIKEDNNIPEEDVENEMSEQKNEGTSGKGGNGVATKKDGKQKIIDDGISEPCNSKIKMYVMNLTPSENSIKMKHHLENLERKDEYIELKKKELELKAEDKKRELAIEEQSKKEFLEIQKMELALDTKKLRVQYHNFQFDVTEDQ</sequence>
<evidence type="ECO:0000313" key="2">
    <source>
        <dbReference type="Proteomes" id="UP001239111"/>
    </source>
</evidence>
<protein>
    <submittedName>
        <fullName evidence="1">Uncharacterized protein</fullName>
    </submittedName>
</protein>
<gene>
    <name evidence="1" type="ORF">QAD02_001011</name>
</gene>